<dbReference type="PANTHER" id="PTHR43630">
    <property type="entry name" value="POLY-BETA-1,6-N-ACETYL-D-GLUCOSAMINE SYNTHASE"/>
    <property type="match status" value="1"/>
</dbReference>
<keyword evidence="2" id="KW-0328">Glycosyltransferase</keyword>
<reference evidence="2" key="1">
    <citation type="journal article" date="2021" name="PeerJ">
        <title>Extensive microbial diversity within the chicken gut microbiome revealed by metagenomics and culture.</title>
        <authorList>
            <person name="Gilroy R."/>
            <person name="Ravi A."/>
            <person name="Getino M."/>
            <person name="Pursley I."/>
            <person name="Horton D.L."/>
            <person name="Alikhan N.F."/>
            <person name="Baker D."/>
            <person name="Gharbi K."/>
            <person name="Hall N."/>
            <person name="Watson M."/>
            <person name="Adriaenssens E.M."/>
            <person name="Foster-Nyarko E."/>
            <person name="Jarju S."/>
            <person name="Secka A."/>
            <person name="Antonio M."/>
            <person name="Oren A."/>
            <person name="Chaudhuri R.R."/>
            <person name="La Ragione R."/>
            <person name="Hildebrand F."/>
            <person name="Pallen M.J."/>
        </authorList>
    </citation>
    <scope>NUCLEOTIDE SEQUENCE</scope>
    <source>
        <strain evidence="2">742</strain>
    </source>
</reference>
<proteinExistence type="predicted"/>
<feature type="domain" description="Glycosyltransferase 2-like" evidence="1">
    <location>
        <begin position="7"/>
        <end position="110"/>
    </location>
</feature>
<dbReference type="SUPFAM" id="SSF53448">
    <property type="entry name" value="Nucleotide-diphospho-sugar transferases"/>
    <property type="match status" value="1"/>
</dbReference>
<dbReference type="PANTHER" id="PTHR43630:SF2">
    <property type="entry name" value="GLYCOSYLTRANSFERASE"/>
    <property type="match status" value="1"/>
</dbReference>
<reference evidence="2" key="2">
    <citation type="submission" date="2021-04" db="EMBL/GenBank/DDBJ databases">
        <authorList>
            <person name="Gilroy R."/>
        </authorList>
    </citation>
    <scope>NUCLEOTIDE SEQUENCE</scope>
    <source>
        <strain evidence="2">742</strain>
    </source>
</reference>
<evidence type="ECO:0000313" key="2">
    <source>
        <dbReference type="EMBL" id="MBU3819454.1"/>
    </source>
</evidence>
<evidence type="ECO:0000313" key="3">
    <source>
        <dbReference type="Proteomes" id="UP000824178"/>
    </source>
</evidence>
<dbReference type="Proteomes" id="UP000824178">
    <property type="component" value="Unassembled WGS sequence"/>
</dbReference>
<protein>
    <submittedName>
        <fullName evidence="2">Glycosyltransferase</fullName>
        <ecNumber evidence="2">2.4.-.-</ecNumber>
    </submittedName>
</protein>
<accession>A0A9E2KKF6</accession>
<keyword evidence="2" id="KW-0808">Transferase</keyword>
<name>A0A9E2KKF6_9FIRM</name>
<dbReference type="EMBL" id="JAHLFH010000071">
    <property type="protein sequence ID" value="MBU3819454.1"/>
    <property type="molecule type" value="Genomic_DNA"/>
</dbReference>
<gene>
    <name evidence="2" type="ORF">H9864_03650</name>
</gene>
<sequence>MKQPLLSIGMIFKNDIRCIERCLKSLAPLREAIPCELVMADTGSTDGSRKIAEQYADLLVDFAWVNDFAAARNAVMERCTGKWYLTIDTDEWLDEDFSQLVQFLRSEEADSCEEARVVQRNYMDRELEEYSDFFAARMGNREKGKLIYAAPIHEYLTYKDRTLESHIALPRVILHHDGYLEMTPGAQKEKQKRNMVRLREELEKDPEDLRTLKHCMDSAGSDAERLKYVRMARQVLADRKDADPFFSNVYDTCARFYLGKDSEALQDCLEEWHRRVPFSALYQVDGEYLYAALEYQEERYEKALEHVRAYEEGVAAVDRGEDLRCPDRLSVMYSFEAPTFRQKMTYTRFHSLCKLGRFEEADALLKEPALLDMKPSAKGALALKVLEYWPQLHQADAFLRAVWDRAASDLAEATAAKKYNACREWAKDLAAMFRQHYEKQGREVLYSFLGMEDRAPGLSARILLSEDPEEISRRWQGVKEWEDIFPDAYIHVMELGLPFPAGFYRQPSEQLSRLAAALAARPALP</sequence>
<organism evidence="2 3">
    <name type="scientific">Candidatus Faecalibacterium intestinavium</name>
    <dbReference type="NCBI Taxonomy" id="2838580"/>
    <lineage>
        <taxon>Bacteria</taxon>
        <taxon>Bacillati</taxon>
        <taxon>Bacillota</taxon>
        <taxon>Clostridia</taxon>
        <taxon>Eubacteriales</taxon>
        <taxon>Oscillospiraceae</taxon>
        <taxon>Faecalibacterium</taxon>
    </lineage>
</organism>
<evidence type="ECO:0000259" key="1">
    <source>
        <dbReference type="Pfam" id="PF00535"/>
    </source>
</evidence>
<dbReference type="InterPro" id="IPR029044">
    <property type="entry name" value="Nucleotide-diphossugar_trans"/>
</dbReference>
<dbReference type="Gene3D" id="3.90.550.10">
    <property type="entry name" value="Spore Coat Polysaccharide Biosynthesis Protein SpsA, Chain A"/>
    <property type="match status" value="1"/>
</dbReference>
<dbReference type="Pfam" id="PF00535">
    <property type="entry name" value="Glycos_transf_2"/>
    <property type="match status" value="1"/>
</dbReference>
<dbReference type="EC" id="2.4.-.-" evidence="2"/>
<comment type="caution">
    <text evidence="2">The sequence shown here is derived from an EMBL/GenBank/DDBJ whole genome shotgun (WGS) entry which is preliminary data.</text>
</comment>
<dbReference type="AlphaFoldDB" id="A0A9E2KKF6"/>
<dbReference type="InterPro" id="IPR001173">
    <property type="entry name" value="Glyco_trans_2-like"/>
</dbReference>
<dbReference type="GO" id="GO:0016757">
    <property type="term" value="F:glycosyltransferase activity"/>
    <property type="evidence" value="ECO:0007669"/>
    <property type="project" value="UniProtKB-KW"/>
</dbReference>
<feature type="non-terminal residue" evidence="2">
    <location>
        <position position="525"/>
    </location>
</feature>